<dbReference type="InterPro" id="IPR036188">
    <property type="entry name" value="FAD/NAD-bd_sf"/>
</dbReference>
<gene>
    <name evidence="7" type="ORF">BGI42_00925</name>
</gene>
<keyword evidence="2" id="KW-0274">FAD</keyword>
<dbReference type="PROSITE" id="PS00573">
    <property type="entry name" value="PYRIDINE_REDOX_2"/>
    <property type="match status" value="1"/>
</dbReference>
<dbReference type="InterPro" id="IPR008255">
    <property type="entry name" value="Pyr_nucl-diS_OxRdtase_2_AS"/>
</dbReference>
<evidence type="ECO:0000256" key="5">
    <source>
        <dbReference type="ARBA" id="ARBA00023284"/>
    </source>
</evidence>
<sequence length="311" mass="34545">MAKQEKEIDLIVVGAGPAGLAAAIYGGRAKLDMIVLEEKIIGGQVRNSYTIENYPGFEKISGSELADIFQKQVESLGVTIDEFDLIENVELYEDKKIVETESYIYKPKSVIIATGASPKKIPVLNESKYQGKGVHYCAVCDGAIYEGKKIGVVGGGNSALEEAIFLTKFAEKVFIIRRHDYFNGEKSLIDEVLNHPKIEVLFNEDLVDLKGENFLDEVVIKNKNTGKLSNLKLDAVFGYIGTEPKTNGFDKYLKVNDYGYIITNEDMETNIDGVYAVGDVREKKYRQITTAVSDGTIALLNAEKYIVQKER</sequence>
<evidence type="ECO:0000256" key="4">
    <source>
        <dbReference type="ARBA" id="ARBA00023157"/>
    </source>
</evidence>
<keyword evidence="5" id="KW-0676">Redox-active center</keyword>
<dbReference type="PRINTS" id="PR00368">
    <property type="entry name" value="FADPNR"/>
</dbReference>
<dbReference type="KEGG" id="ctae:BGI42_00925"/>
<feature type="domain" description="FAD/NAD(P)-binding" evidence="6">
    <location>
        <begin position="9"/>
        <end position="295"/>
    </location>
</feature>
<dbReference type="InterPro" id="IPR050097">
    <property type="entry name" value="Ferredoxin-NADP_redctase_2"/>
</dbReference>
<keyword evidence="8" id="KW-1185">Reference proteome</keyword>
<dbReference type="SUPFAM" id="SSF51905">
    <property type="entry name" value="FAD/NAD(P)-binding domain"/>
    <property type="match status" value="1"/>
</dbReference>
<dbReference type="Proteomes" id="UP000094652">
    <property type="component" value="Chromosome"/>
</dbReference>
<dbReference type="EMBL" id="CP017253">
    <property type="protein sequence ID" value="AOR22373.1"/>
    <property type="molecule type" value="Genomic_DNA"/>
</dbReference>
<dbReference type="Gene3D" id="3.50.50.60">
    <property type="entry name" value="FAD/NAD(P)-binding domain"/>
    <property type="match status" value="2"/>
</dbReference>
<dbReference type="GO" id="GO:0016668">
    <property type="term" value="F:oxidoreductase activity, acting on a sulfur group of donors, NAD(P) as acceptor"/>
    <property type="evidence" value="ECO:0007669"/>
    <property type="project" value="UniProtKB-ARBA"/>
</dbReference>
<dbReference type="Pfam" id="PF07992">
    <property type="entry name" value="Pyr_redox_2"/>
    <property type="match status" value="1"/>
</dbReference>
<dbReference type="STRING" id="394958.BGI42_00925"/>
<reference evidence="8" key="1">
    <citation type="submission" date="2016-09" db="EMBL/GenBank/DDBJ databases">
        <title>Genomics of Clostridium taeniosporum, an organism which forms endospores with ribbon-like appendages.</title>
        <authorList>
            <person name="Walker J.R."/>
        </authorList>
    </citation>
    <scope>NUCLEOTIDE SEQUENCE [LARGE SCALE GENOMIC DNA]</scope>
    <source>
        <strain evidence="8">1/k</strain>
    </source>
</reference>
<proteinExistence type="predicted"/>
<evidence type="ECO:0000313" key="7">
    <source>
        <dbReference type="EMBL" id="AOR22373.1"/>
    </source>
</evidence>
<dbReference type="OrthoDB" id="9806179at2"/>
<dbReference type="PANTHER" id="PTHR48105">
    <property type="entry name" value="THIOREDOXIN REDUCTASE 1-RELATED-RELATED"/>
    <property type="match status" value="1"/>
</dbReference>
<name>A0A1D7XG99_9CLOT</name>
<keyword evidence="3" id="KW-0560">Oxidoreductase</keyword>
<evidence type="ECO:0000313" key="8">
    <source>
        <dbReference type="Proteomes" id="UP000094652"/>
    </source>
</evidence>
<evidence type="ECO:0000256" key="3">
    <source>
        <dbReference type="ARBA" id="ARBA00023002"/>
    </source>
</evidence>
<protein>
    <submittedName>
        <fullName evidence="7">Thioredoxin-disulfide reductase</fullName>
    </submittedName>
</protein>
<keyword evidence="4" id="KW-1015">Disulfide bond</keyword>
<keyword evidence="1" id="KW-0285">Flavoprotein</keyword>
<dbReference type="AlphaFoldDB" id="A0A1D7XG99"/>
<dbReference type="RefSeq" id="WP_069678539.1">
    <property type="nucleotide sequence ID" value="NZ_CP017253.2"/>
</dbReference>
<dbReference type="InterPro" id="IPR023753">
    <property type="entry name" value="FAD/NAD-binding_dom"/>
</dbReference>
<organism evidence="7 8">
    <name type="scientific">Clostridium taeniosporum</name>
    <dbReference type="NCBI Taxonomy" id="394958"/>
    <lineage>
        <taxon>Bacteria</taxon>
        <taxon>Bacillati</taxon>
        <taxon>Bacillota</taxon>
        <taxon>Clostridia</taxon>
        <taxon>Eubacteriales</taxon>
        <taxon>Clostridiaceae</taxon>
        <taxon>Clostridium</taxon>
    </lineage>
</organism>
<evidence type="ECO:0000256" key="2">
    <source>
        <dbReference type="ARBA" id="ARBA00022827"/>
    </source>
</evidence>
<dbReference type="PRINTS" id="PR00469">
    <property type="entry name" value="PNDRDTASEII"/>
</dbReference>
<evidence type="ECO:0000256" key="1">
    <source>
        <dbReference type="ARBA" id="ARBA00022630"/>
    </source>
</evidence>
<evidence type="ECO:0000259" key="6">
    <source>
        <dbReference type="Pfam" id="PF07992"/>
    </source>
</evidence>
<accession>A0A1D7XG99</accession>